<protein>
    <submittedName>
        <fullName evidence="1">Uncharacterized protein</fullName>
    </submittedName>
</protein>
<evidence type="ECO:0000313" key="1">
    <source>
        <dbReference type="EMBL" id="JAP90462.1"/>
    </source>
</evidence>
<proteinExistence type="predicted"/>
<reference evidence="1" key="1">
    <citation type="submission" date="2015-07" db="EMBL/GenBank/DDBJ databases">
        <title>Adaptation to a free-living lifestyle via gene acquisitions in the diplomonad Trepomonas sp. PC1.</title>
        <authorList>
            <person name="Xu F."/>
            <person name="Jerlstrom-Hultqvist J."/>
            <person name="Kolisko M."/>
            <person name="Simpson A.G.B."/>
            <person name="Roger A.J."/>
            <person name="Svard S.G."/>
            <person name="Andersson J.O."/>
        </authorList>
    </citation>
    <scope>NUCLEOTIDE SEQUENCE</scope>
    <source>
        <strain evidence="1">PC1</strain>
    </source>
</reference>
<accession>A0A146K0K6</accession>
<gene>
    <name evidence="1" type="ORF">TPC1_30043</name>
</gene>
<dbReference type="EMBL" id="GDID01006144">
    <property type="protein sequence ID" value="JAP90462.1"/>
    <property type="molecule type" value="Transcribed_RNA"/>
</dbReference>
<organism evidence="1">
    <name type="scientific">Trepomonas sp. PC1</name>
    <dbReference type="NCBI Taxonomy" id="1076344"/>
    <lineage>
        <taxon>Eukaryota</taxon>
        <taxon>Metamonada</taxon>
        <taxon>Diplomonadida</taxon>
        <taxon>Hexamitidae</taxon>
        <taxon>Hexamitinae</taxon>
        <taxon>Trepomonas</taxon>
    </lineage>
</organism>
<name>A0A146K0K6_9EUKA</name>
<feature type="non-terminal residue" evidence="1">
    <location>
        <position position="1"/>
    </location>
</feature>
<sequence>IQHINSFMTKQTSETAEKILQCFEPQKFSELLSKSQLILQQQTGFVDAVNQLLRLIVSDHVVQISCDLTPNLADCFVLALQYRLSKQPDLVQQLQQFYMSTKSIHQLAYLSTLSDDQQLKEFILQNLPSDREERLFVLLKTNLSYSPLMHFEQLLPDSELLLQRYFETLHRFVEQTSTELCGFIAQVTVKIKFYCEKIQDLMVSMAQLVLYQILTKESPMHKEAQQIIENLNDLQNDSEIYKSYCEFVPLFVQKFNLQNNAKIKLEEVKHEETQQTFVDRMASMLTASAVQLKQLATQETIDQICSSLYSDNEKIYVLTIVLHKLMPLCLNLKLTNPIIKFIVGFCKSTLEQTPKMELAQTITDILQYMVEIFGFQVAKIMVEADILSDLILNMQQTSLVEDICKLLQTSIDMYHKARIIQEMNKDKLINIMRNIITIIQKQNQITYSNASLFYCLAIIVDCALPTWSEILVIIPIINQVVSQEPDNNLLHMLLHFTGVIISNYLNQNIQVQEYIESNLLSRQFVFVVVKQLALNMFQKAQLTQFHLIFLAYALIKHYSDEILKNQIMFEIHSIFCYKLQFGTILFVLPRVIAELQHNPQLNQFTSQLLINGFLGCFPRQQSECYIQIQCPAELTYQSVVDYFFSSTYCISTLIDLELTRFIYCFALQSVNLNQIPIQWTEISVSTLQIVENGFVFDQKTDALEENLAKILKIPSLATNFFVLALLQKLQNVYENQKCQQCLWNVICNHKSQIESILTNLKNEFTDINQFWRRFVKNQQDFDFLLLVWEREAEIINNLSQTKVFFSFIVFAGIYSDMAQLISDNSSTLNLNLFDLAIIFSQQLEVSDSSNDLRQKQIIVKSYTQLQNSVGKIKLQKAKLILQCLQLAIVNSTHHFKEIIHLINQHPLIIPRPFQPDLQDRLAQITTSLQNETDLSQMYQRNTQLFETELQSPDGNYLIKAAKVLGFFVLQKFFLNLNIKTQKEAKQIAQTIDNYIDVYGIERCSQKEFFDKIFYLSKIDRKLTFICFGIAVKLIEKNYQFFNSDFLQSFASAFQVSDNPPLQSIKKLFTTDFFNSEQFQILEPLVAFLPALCINKKNIHTISAINVQLIRSGRFEEQSFGILLTTVDFCDEAVCWEQYSEYFTKSKLDGRNEEIIKKFCTKYNGSDNGFALTSLLKYQHIIGDKILIEQVLSLWCKKFNIKNQKFLKTNVDSKG</sequence>
<feature type="non-terminal residue" evidence="1">
    <location>
        <position position="1214"/>
    </location>
</feature>
<dbReference type="AlphaFoldDB" id="A0A146K0K6"/>